<dbReference type="InterPro" id="IPR006593">
    <property type="entry name" value="Cyt_b561/ferric_Rdtase_TM"/>
</dbReference>
<evidence type="ECO:0000256" key="12">
    <source>
        <dbReference type="SAM" id="Phobius"/>
    </source>
</evidence>
<gene>
    <name evidence="15" type="ORF">CAMP_LOCUS6485</name>
</gene>
<feature type="transmembrane region" description="Helical" evidence="12">
    <location>
        <begin position="138"/>
        <end position="155"/>
    </location>
</feature>
<keyword evidence="3" id="KW-0813">Transport</keyword>
<dbReference type="GO" id="GO:0016020">
    <property type="term" value="C:membrane"/>
    <property type="evidence" value="ECO:0007669"/>
    <property type="project" value="UniProtKB-SubCell"/>
</dbReference>
<evidence type="ECO:0000259" key="14">
    <source>
        <dbReference type="PROSITE" id="PS50939"/>
    </source>
</evidence>
<dbReference type="InterPro" id="IPR045150">
    <property type="entry name" value="CYB561D1/2"/>
</dbReference>
<proteinExistence type="predicted"/>
<keyword evidence="10 12" id="KW-0472">Membrane</keyword>
<feature type="transmembrane region" description="Helical" evidence="12">
    <location>
        <begin position="97"/>
        <end position="118"/>
    </location>
</feature>
<name>A0A9P1IFY4_9PELO</name>
<keyword evidence="4" id="KW-0349">Heme</keyword>
<dbReference type="PANTHER" id="PTHR15422:SF24">
    <property type="entry name" value="DOMON RELATED DOMAIN-CONTAINING PROTEIN"/>
    <property type="match status" value="1"/>
</dbReference>
<evidence type="ECO:0000256" key="7">
    <source>
        <dbReference type="ARBA" id="ARBA00022982"/>
    </source>
</evidence>
<dbReference type="Pfam" id="PF03188">
    <property type="entry name" value="Cytochrom_B561"/>
    <property type="match status" value="1"/>
</dbReference>
<reference evidence="15" key="1">
    <citation type="submission" date="2022-11" db="EMBL/GenBank/DDBJ databases">
        <authorList>
            <person name="Kikuchi T."/>
        </authorList>
    </citation>
    <scope>NUCLEOTIDE SEQUENCE</scope>
    <source>
        <strain evidence="15">PS1010</strain>
    </source>
</reference>
<evidence type="ECO:0000256" key="4">
    <source>
        <dbReference type="ARBA" id="ARBA00022617"/>
    </source>
</evidence>
<feature type="domain" description="Cytochrome b561" evidence="14">
    <location>
        <begin position="19"/>
        <end position="224"/>
    </location>
</feature>
<evidence type="ECO:0000256" key="13">
    <source>
        <dbReference type="SAM" id="SignalP"/>
    </source>
</evidence>
<evidence type="ECO:0000256" key="11">
    <source>
        <dbReference type="ARBA" id="ARBA00024225"/>
    </source>
</evidence>
<dbReference type="GO" id="GO:0046872">
    <property type="term" value="F:metal ion binding"/>
    <property type="evidence" value="ECO:0007669"/>
    <property type="project" value="UniProtKB-KW"/>
</dbReference>
<accession>A0A9P1IFY4</accession>
<evidence type="ECO:0000256" key="10">
    <source>
        <dbReference type="ARBA" id="ARBA00023136"/>
    </source>
</evidence>
<protein>
    <recommendedName>
        <fullName evidence="11">ascorbate ferrireductase (transmembrane)</fullName>
        <ecNumber evidence="11">7.2.1.3</ecNumber>
    </recommendedName>
</protein>
<dbReference type="PANTHER" id="PTHR15422">
    <property type="entry name" value="OS05G0565100 PROTEIN"/>
    <property type="match status" value="1"/>
</dbReference>
<dbReference type="EMBL" id="CANHGI010000002">
    <property type="protein sequence ID" value="CAI5443848.1"/>
    <property type="molecule type" value="Genomic_DNA"/>
</dbReference>
<keyword evidence="13" id="KW-0732">Signal</keyword>
<feature type="transmembrane region" description="Helical" evidence="12">
    <location>
        <begin position="257"/>
        <end position="277"/>
    </location>
</feature>
<keyword evidence="8 12" id="KW-1133">Transmembrane helix</keyword>
<sequence length="283" mass="31670">MSKFLVIFTILAIFPAISWAASLNFTTEHQNQAVAETSEAGLTKEQRRQFSKAHAILMILGWLFFVPTGFLFARLGRDLYKEQQLFGSAVWFQIHRVSNFLGVICIVTSILCIFISTQFHWKGTGSGSKYWTEWHTDLGVISTVLAVAQPLNSLLRCGPTHSKRVYFNWAHRITGILGYSLAFITIIIAAVNFKKIWNEPVLEIVLVSVPTVFAFALFAGFGVLESDRFRSKSEFGKKKRSSIKLEKFEPHILRAPAIFMSIGAFLAGALALSLLVANGYKNV</sequence>
<keyword evidence="5 12" id="KW-0812">Transmembrane</keyword>
<dbReference type="GO" id="GO:0140575">
    <property type="term" value="F:transmembrane monodehydroascorbate reductase activity"/>
    <property type="evidence" value="ECO:0007669"/>
    <property type="project" value="InterPro"/>
</dbReference>
<keyword evidence="6" id="KW-0479">Metal-binding</keyword>
<evidence type="ECO:0000256" key="8">
    <source>
        <dbReference type="ARBA" id="ARBA00022989"/>
    </source>
</evidence>
<organism evidence="15 16">
    <name type="scientific">Caenorhabditis angaria</name>
    <dbReference type="NCBI Taxonomy" id="860376"/>
    <lineage>
        <taxon>Eukaryota</taxon>
        <taxon>Metazoa</taxon>
        <taxon>Ecdysozoa</taxon>
        <taxon>Nematoda</taxon>
        <taxon>Chromadorea</taxon>
        <taxon>Rhabditida</taxon>
        <taxon>Rhabditina</taxon>
        <taxon>Rhabditomorpha</taxon>
        <taxon>Rhabditoidea</taxon>
        <taxon>Rhabditidae</taxon>
        <taxon>Peloderinae</taxon>
        <taxon>Caenorhabditis</taxon>
    </lineage>
</organism>
<feature type="transmembrane region" description="Helical" evidence="12">
    <location>
        <begin position="55"/>
        <end position="76"/>
    </location>
</feature>
<dbReference type="Gene3D" id="1.20.120.1770">
    <property type="match status" value="1"/>
</dbReference>
<dbReference type="EC" id="7.2.1.3" evidence="11"/>
<dbReference type="AlphaFoldDB" id="A0A9P1IFY4"/>
<comment type="cofactor">
    <cofactor evidence="1">
        <name>heme b</name>
        <dbReference type="ChEBI" id="CHEBI:60344"/>
    </cofactor>
</comment>
<feature type="transmembrane region" description="Helical" evidence="12">
    <location>
        <begin position="176"/>
        <end position="193"/>
    </location>
</feature>
<keyword evidence="16" id="KW-1185">Reference proteome</keyword>
<dbReference type="GO" id="GO:0140571">
    <property type="term" value="F:transmembrane ascorbate ferrireductase activity"/>
    <property type="evidence" value="ECO:0007669"/>
    <property type="project" value="UniProtKB-EC"/>
</dbReference>
<keyword evidence="9" id="KW-0408">Iron</keyword>
<dbReference type="PROSITE" id="PS50939">
    <property type="entry name" value="CYTOCHROME_B561"/>
    <property type="match status" value="1"/>
</dbReference>
<comment type="subcellular location">
    <subcellularLocation>
        <location evidence="2">Membrane</location>
        <topology evidence="2">Multi-pass membrane protein</topology>
    </subcellularLocation>
</comment>
<feature type="chain" id="PRO_5040302050" description="ascorbate ferrireductase (transmembrane)" evidence="13">
    <location>
        <begin position="21"/>
        <end position="283"/>
    </location>
</feature>
<dbReference type="GO" id="GO:0020037">
    <property type="term" value="F:heme binding"/>
    <property type="evidence" value="ECO:0007669"/>
    <property type="project" value="TreeGrafter"/>
</dbReference>
<evidence type="ECO:0000313" key="15">
    <source>
        <dbReference type="EMBL" id="CAI5443848.1"/>
    </source>
</evidence>
<keyword evidence="7" id="KW-0249">Electron transport</keyword>
<comment type="caution">
    <text evidence="15">The sequence shown here is derived from an EMBL/GenBank/DDBJ whole genome shotgun (WGS) entry which is preliminary data.</text>
</comment>
<dbReference type="CDD" id="cd08760">
    <property type="entry name" value="Cyt_b561_FRRS1_like"/>
    <property type="match status" value="1"/>
</dbReference>
<evidence type="ECO:0000313" key="16">
    <source>
        <dbReference type="Proteomes" id="UP001152747"/>
    </source>
</evidence>
<dbReference type="Proteomes" id="UP001152747">
    <property type="component" value="Unassembled WGS sequence"/>
</dbReference>
<dbReference type="SMART" id="SM00665">
    <property type="entry name" value="B561"/>
    <property type="match status" value="1"/>
</dbReference>
<evidence type="ECO:0000256" key="1">
    <source>
        <dbReference type="ARBA" id="ARBA00001970"/>
    </source>
</evidence>
<evidence type="ECO:0000256" key="3">
    <source>
        <dbReference type="ARBA" id="ARBA00022448"/>
    </source>
</evidence>
<evidence type="ECO:0000256" key="5">
    <source>
        <dbReference type="ARBA" id="ARBA00022692"/>
    </source>
</evidence>
<feature type="transmembrane region" description="Helical" evidence="12">
    <location>
        <begin position="205"/>
        <end position="224"/>
    </location>
</feature>
<evidence type="ECO:0000256" key="9">
    <source>
        <dbReference type="ARBA" id="ARBA00023004"/>
    </source>
</evidence>
<evidence type="ECO:0000256" key="2">
    <source>
        <dbReference type="ARBA" id="ARBA00004141"/>
    </source>
</evidence>
<dbReference type="OrthoDB" id="2419613at2759"/>
<evidence type="ECO:0000256" key="6">
    <source>
        <dbReference type="ARBA" id="ARBA00022723"/>
    </source>
</evidence>
<feature type="signal peptide" evidence="13">
    <location>
        <begin position="1"/>
        <end position="20"/>
    </location>
</feature>